<gene>
    <name evidence="1" type="ORF">QNI14_11675</name>
</gene>
<reference evidence="1 2" key="1">
    <citation type="submission" date="2023-05" db="EMBL/GenBank/DDBJ databases">
        <title>Microbacterium dauci sp.nov., Isolated from Carrot Rhizosphere Soil.</title>
        <authorList>
            <person name="Xiao Z."/>
            <person name="Zheng J."/>
        </authorList>
    </citation>
    <scope>NUCLEOTIDE SEQUENCE [LARGE SCALE GENOMIC DNA]</scope>
    <source>
        <strain evidence="1 2">LX3-4</strain>
    </source>
</reference>
<evidence type="ECO:0000313" key="2">
    <source>
        <dbReference type="Proteomes" id="UP001321481"/>
    </source>
</evidence>
<name>A0ABT6ZG30_9MICO</name>
<keyword evidence="2" id="KW-1185">Reference proteome</keyword>
<comment type="caution">
    <text evidence="1">The sequence shown here is derived from an EMBL/GenBank/DDBJ whole genome shotgun (WGS) entry which is preliminary data.</text>
</comment>
<organism evidence="1 2">
    <name type="scientific">Microbacterium dauci</name>
    <dbReference type="NCBI Taxonomy" id="3048008"/>
    <lineage>
        <taxon>Bacteria</taxon>
        <taxon>Bacillati</taxon>
        <taxon>Actinomycetota</taxon>
        <taxon>Actinomycetes</taxon>
        <taxon>Micrococcales</taxon>
        <taxon>Microbacteriaceae</taxon>
        <taxon>Microbacterium</taxon>
    </lineage>
</organism>
<protein>
    <submittedName>
        <fullName evidence="1">Uncharacterized protein</fullName>
    </submittedName>
</protein>
<dbReference type="EMBL" id="JASJND010000007">
    <property type="protein sequence ID" value="MDJ1115109.1"/>
    <property type="molecule type" value="Genomic_DNA"/>
</dbReference>
<sequence>MEFTDGFETFKALDDADVVIESVRSVGDAEEVTVLGTLLSGPLGENGIWQSFDSYPPVEGLDGPVFQAEGARIPAGSGGYQILIGYRGVIEEMSIRRGVEVTYRIGAWVYRDTLPAGIVMCPADEERACADEMDRLVKEIGDAQ</sequence>
<proteinExistence type="predicted"/>
<accession>A0ABT6ZG30</accession>
<evidence type="ECO:0000313" key="1">
    <source>
        <dbReference type="EMBL" id="MDJ1115109.1"/>
    </source>
</evidence>
<dbReference type="Proteomes" id="UP001321481">
    <property type="component" value="Unassembled WGS sequence"/>
</dbReference>